<keyword evidence="3" id="KW-1185">Reference proteome</keyword>
<dbReference type="EMBL" id="JBFOLJ010000003">
    <property type="protein sequence ID" value="KAL2547952.1"/>
    <property type="molecule type" value="Genomic_DNA"/>
</dbReference>
<feature type="region of interest" description="Disordered" evidence="1">
    <location>
        <begin position="49"/>
        <end position="84"/>
    </location>
</feature>
<comment type="caution">
    <text evidence="2">The sequence shown here is derived from an EMBL/GenBank/DDBJ whole genome shotgun (WGS) entry which is preliminary data.</text>
</comment>
<gene>
    <name evidence="2" type="ORF">Fot_09482</name>
</gene>
<sequence length="113" mass="13100">MKENQFTNQSFKLRTFVSKPLSIQNQSVFNSSLRRVWCDASCLDCESTGYMDTHPRQTNERLDEEAEEAPEVAQPQRQGRRSRARNMELTVAQMLEMQRQQVAQTAALNAYLQ</sequence>
<accession>A0ABD1WEF4</accession>
<reference evidence="3" key="1">
    <citation type="submission" date="2024-07" db="EMBL/GenBank/DDBJ databases">
        <title>Two chromosome-level genome assemblies of Korean endemic species Abeliophyllum distichum and Forsythia ovata (Oleaceae).</title>
        <authorList>
            <person name="Jang H."/>
        </authorList>
    </citation>
    <scope>NUCLEOTIDE SEQUENCE [LARGE SCALE GENOMIC DNA]</scope>
</reference>
<evidence type="ECO:0000256" key="1">
    <source>
        <dbReference type="SAM" id="MobiDB-lite"/>
    </source>
</evidence>
<organism evidence="2 3">
    <name type="scientific">Forsythia ovata</name>
    <dbReference type="NCBI Taxonomy" id="205694"/>
    <lineage>
        <taxon>Eukaryota</taxon>
        <taxon>Viridiplantae</taxon>
        <taxon>Streptophyta</taxon>
        <taxon>Embryophyta</taxon>
        <taxon>Tracheophyta</taxon>
        <taxon>Spermatophyta</taxon>
        <taxon>Magnoliopsida</taxon>
        <taxon>eudicotyledons</taxon>
        <taxon>Gunneridae</taxon>
        <taxon>Pentapetalae</taxon>
        <taxon>asterids</taxon>
        <taxon>lamiids</taxon>
        <taxon>Lamiales</taxon>
        <taxon>Oleaceae</taxon>
        <taxon>Forsythieae</taxon>
        <taxon>Forsythia</taxon>
    </lineage>
</organism>
<evidence type="ECO:0000313" key="2">
    <source>
        <dbReference type="EMBL" id="KAL2547952.1"/>
    </source>
</evidence>
<evidence type="ECO:0000313" key="3">
    <source>
        <dbReference type="Proteomes" id="UP001604277"/>
    </source>
</evidence>
<dbReference type="AlphaFoldDB" id="A0ABD1WEF4"/>
<name>A0ABD1WEF4_9LAMI</name>
<protein>
    <submittedName>
        <fullName evidence="2">Uncharacterized protein</fullName>
    </submittedName>
</protein>
<dbReference type="Proteomes" id="UP001604277">
    <property type="component" value="Unassembled WGS sequence"/>
</dbReference>
<proteinExistence type="predicted"/>